<dbReference type="Pfam" id="PF03662">
    <property type="entry name" value="Glyco_hydro_79n"/>
    <property type="match status" value="1"/>
</dbReference>
<comment type="caution">
    <text evidence="1">The sequence shown here is derived from an EMBL/GenBank/DDBJ whole genome shotgun (WGS) entry which is preliminary data.</text>
</comment>
<dbReference type="Proteomes" id="UP000317650">
    <property type="component" value="Chromosome 11"/>
</dbReference>
<organism evidence="1 2">
    <name type="scientific">Musa balbisiana</name>
    <name type="common">Banana</name>
    <dbReference type="NCBI Taxonomy" id="52838"/>
    <lineage>
        <taxon>Eukaryota</taxon>
        <taxon>Viridiplantae</taxon>
        <taxon>Streptophyta</taxon>
        <taxon>Embryophyta</taxon>
        <taxon>Tracheophyta</taxon>
        <taxon>Spermatophyta</taxon>
        <taxon>Magnoliopsida</taxon>
        <taxon>Liliopsida</taxon>
        <taxon>Zingiberales</taxon>
        <taxon>Musaceae</taxon>
        <taxon>Musa</taxon>
    </lineage>
</organism>
<dbReference type="InterPro" id="IPR005199">
    <property type="entry name" value="Glyco_hydro_79"/>
</dbReference>
<dbReference type="EMBL" id="PYDT01000007">
    <property type="protein sequence ID" value="THU56816.1"/>
    <property type="molecule type" value="Genomic_DNA"/>
</dbReference>
<dbReference type="GO" id="GO:0009505">
    <property type="term" value="C:plant-type cell wall"/>
    <property type="evidence" value="ECO:0007669"/>
    <property type="project" value="TreeGrafter"/>
</dbReference>
<dbReference type="GO" id="GO:0016020">
    <property type="term" value="C:membrane"/>
    <property type="evidence" value="ECO:0007669"/>
    <property type="project" value="InterPro"/>
</dbReference>
<gene>
    <name evidence="1" type="ORF">C4D60_Mb11t21180</name>
</gene>
<name>A0A4V4H5N7_MUSBA</name>
<proteinExistence type="predicted"/>
<reference evidence="1 2" key="1">
    <citation type="journal article" date="2019" name="Nat. Plants">
        <title>Genome sequencing of Musa balbisiana reveals subgenome evolution and function divergence in polyploid bananas.</title>
        <authorList>
            <person name="Yao X."/>
        </authorList>
    </citation>
    <scope>NUCLEOTIDE SEQUENCE [LARGE SCALE GENOMIC DNA]</scope>
    <source>
        <strain evidence="2">cv. DH-PKW</strain>
        <tissue evidence="1">Leaves</tissue>
    </source>
</reference>
<dbReference type="GO" id="GO:0004566">
    <property type="term" value="F:beta-glucuronidase activity"/>
    <property type="evidence" value="ECO:0007669"/>
    <property type="project" value="TreeGrafter"/>
</dbReference>
<evidence type="ECO:0000313" key="1">
    <source>
        <dbReference type="EMBL" id="THU56816.1"/>
    </source>
</evidence>
<accession>A0A4V4H5N7</accession>
<dbReference type="PANTHER" id="PTHR14363">
    <property type="entry name" value="HEPARANASE-RELATED"/>
    <property type="match status" value="1"/>
</dbReference>
<keyword evidence="2" id="KW-1185">Reference proteome</keyword>
<protein>
    <submittedName>
        <fullName evidence="1">Uncharacterized protein</fullName>
    </submittedName>
</protein>
<dbReference type="PANTHER" id="PTHR14363:SF17">
    <property type="entry name" value="HEPARANASE-LIKE PROTEIN 3"/>
    <property type="match status" value="1"/>
</dbReference>
<dbReference type="AlphaFoldDB" id="A0A4V4H5N7"/>
<sequence length="98" mass="10337">MQNLSNPILLSVVKAFSPLKLHIGGSLQDKVIFNTGNPQQPCVPFLKNTSEMFAQNLLTSSFGFFVCLQSGSGVGATIGADQYAADAIGIFKEGLASK</sequence>
<evidence type="ECO:0000313" key="2">
    <source>
        <dbReference type="Proteomes" id="UP000317650"/>
    </source>
</evidence>